<dbReference type="AlphaFoldDB" id="A0A5P5X5F2"/>
<keyword evidence="1" id="KW-0812">Transmembrane</keyword>
<gene>
    <name evidence="2" type="primary">wzy</name>
</gene>
<accession>A0A5P5X5F2</accession>
<feature type="transmembrane region" description="Helical" evidence="1">
    <location>
        <begin position="184"/>
        <end position="201"/>
    </location>
</feature>
<feature type="transmembrane region" description="Helical" evidence="1">
    <location>
        <begin position="156"/>
        <end position="177"/>
    </location>
</feature>
<dbReference type="InterPro" id="IPR049458">
    <property type="entry name" value="EpsG-like"/>
</dbReference>
<feature type="transmembrane region" description="Helical" evidence="1">
    <location>
        <begin position="113"/>
        <end position="132"/>
    </location>
</feature>
<organism evidence="2">
    <name type="scientific">Vibrio parahaemolyticus</name>
    <dbReference type="NCBI Taxonomy" id="670"/>
    <lineage>
        <taxon>Bacteria</taxon>
        <taxon>Pseudomonadati</taxon>
        <taxon>Pseudomonadota</taxon>
        <taxon>Gammaproteobacteria</taxon>
        <taxon>Vibrionales</taxon>
        <taxon>Vibrionaceae</taxon>
        <taxon>Vibrio</taxon>
    </lineage>
</organism>
<evidence type="ECO:0000256" key="1">
    <source>
        <dbReference type="SAM" id="Phobius"/>
    </source>
</evidence>
<dbReference type="EMBL" id="MK473648">
    <property type="protein sequence ID" value="QFF90481.1"/>
    <property type="molecule type" value="Genomic_DNA"/>
</dbReference>
<feature type="transmembrane region" description="Helical" evidence="1">
    <location>
        <begin position="241"/>
        <end position="262"/>
    </location>
</feature>
<dbReference type="RefSeq" id="WP_069515688.1">
    <property type="nucleotide sequence ID" value="NZ_JACENT010000006.1"/>
</dbReference>
<feature type="transmembrane region" description="Helical" evidence="1">
    <location>
        <begin position="216"/>
        <end position="234"/>
    </location>
</feature>
<feature type="transmembrane region" description="Helical" evidence="1">
    <location>
        <begin position="297"/>
        <end position="317"/>
    </location>
</feature>
<dbReference type="Pfam" id="PF14897">
    <property type="entry name" value="EpsG"/>
    <property type="match status" value="1"/>
</dbReference>
<protein>
    <submittedName>
        <fullName evidence="2">Putative membrane protein</fullName>
    </submittedName>
</protein>
<keyword evidence="1" id="KW-1133">Transmembrane helix</keyword>
<name>A0A5P5X5F2_VIBPH</name>
<sequence length="318" mass="36900">MELLSYIQFAFIGYFISVSIRNKHCSNILLLASFFIYSSVSRFSGFDIDILEYSYAMHSDKMTIYYLKEPVFWLGSRFFFSVFQSEEAVFILYDMLCFFVVLKSLELVKQPKYIAVIIFIFFPSVMGLQNVYRQFIAVSFLLSSILLCNSKPKSSWLMFCFAVLSQNSVAIFLPLLLHFKSKKYLSYISSIFVLALLPIAIGTKSTSDTGTLGPEVYIIVLSFLFVFSFLLVYFSREKRYYLILFPYAYLFLLVTEAMLLMGTGQSKRVGMMSLLLYLLVFVGLIEKIKNIKHGFRFVLFFVCLLPTFIFSSTMQFFQ</sequence>
<feature type="transmembrane region" description="Helical" evidence="1">
    <location>
        <begin position="6"/>
        <end position="21"/>
    </location>
</feature>
<feature type="transmembrane region" description="Helical" evidence="1">
    <location>
        <begin position="268"/>
        <end position="285"/>
    </location>
</feature>
<keyword evidence="1" id="KW-0472">Membrane</keyword>
<evidence type="ECO:0000313" key="2">
    <source>
        <dbReference type="EMBL" id="QFF90481.1"/>
    </source>
</evidence>
<feature type="transmembrane region" description="Helical" evidence="1">
    <location>
        <begin position="78"/>
        <end position="101"/>
    </location>
</feature>
<proteinExistence type="predicted"/>
<feature type="transmembrane region" description="Helical" evidence="1">
    <location>
        <begin position="28"/>
        <end position="45"/>
    </location>
</feature>
<reference evidence="2" key="1">
    <citation type="journal article" date="2019" name="Int. J. Food Microbiol.">
        <title>Developing a novel molecular serotyping system based on capsular polysaccharide synthesis gene clusters of Vibrio parahaemolyticus.</title>
        <authorList>
            <person name="Pang Y."/>
            <person name="Guo X."/>
            <person name="Tian X."/>
            <person name="Liu F."/>
            <person name="Wang L."/>
            <person name="Wu J."/>
            <person name="Zhang S."/>
            <person name="Li S."/>
            <person name="Liu B."/>
        </authorList>
    </citation>
    <scope>NUCLEOTIDE SEQUENCE</scope>
    <source>
        <strain evidence="2">G3556</strain>
    </source>
</reference>